<proteinExistence type="predicted"/>
<dbReference type="Proteomes" id="UP001417504">
    <property type="component" value="Unassembled WGS sequence"/>
</dbReference>
<protein>
    <submittedName>
        <fullName evidence="1">Uncharacterized protein</fullName>
    </submittedName>
</protein>
<dbReference type="AlphaFoldDB" id="A0AAP0HK22"/>
<accession>A0AAP0HK22</accession>
<sequence length="162" mass="18042">MAKSWDACAKAAMKEYAERKGGGSFTQDMVLGKLVKDIVSSFPWIKPYYEEETRDGLVQLAIEVCVDDMNKWMNLKRDPSPMVDMLRKLDDCSTTTPQGLLKNYLDIGKDIYGDKYNVTCLSMVVLVKVVAASVLDPSIAIIKSMRDTLGEALELFTTSIGK</sequence>
<reference evidence="1 2" key="1">
    <citation type="submission" date="2024-01" db="EMBL/GenBank/DDBJ databases">
        <title>Genome assemblies of Stephania.</title>
        <authorList>
            <person name="Yang L."/>
        </authorList>
    </citation>
    <scope>NUCLEOTIDE SEQUENCE [LARGE SCALE GENOMIC DNA]</scope>
    <source>
        <strain evidence="1">QJT</strain>
        <tissue evidence="1">Leaf</tissue>
    </source>
</reference>
<name>A0AAP0HK22_9MAGN</name>
<gene>
    <name evidence="1" type="ORF">Sjap_026001</name>
</gene>
<evidence type="ECO:0000313" key="2">
    <source>
        <dbReference type="Proteomes" id="UP001417504"/>
    </source>
</evidence>
<organism evidence="1 2">
    <name type="scientific">Stephania japonica</name>
    <dbReference type="NCBI Taxonomy" id="461633"/>
    <lineage>
        <taxon>Eukaryota</taxon>
        <taxon>Viridiplantae</taxon>
        <taxon>Streptophyta</taxon>
        <taxon>Embryophyta</taxon>
        <taxon>Tracheophyta</taxon>
        <taxon>Spermatophyta</taxon>
        <taxon>Magnoliopsida</taxon>
        <taxon>Ranunculales</taxon>
        <taxon>Menispermaceae</taxon>
        <taxon>Menispermoideae</taxon>
        <taxon>Cissampelideae</taxon>
        <taxon>Stephania</taxon>
    </lineage>
</organism>
<keyword evidence="2" id="KW-1185">Reference proteome</keyword>
<dbReference type="EMBL" id="JBBNAE010000011">
    <property type="protein sequence ID" value="KAK9085590.1"/>
    <property type="molecule type" value="Genomic_DNA"/>
</dbReference>
<evidence type="ECO:0000313" key="1">
    <source>
        <dbReference type="EMBL" id="KAK9085590.1"/>
    </source>
</evidence>
<comment type="caution">
    <text evidence="1">The sequence shown here is derived from an EMBL/GenBank/DDBJ whole genome shotgun (WGS) entry which is preliminary data.</text>
</comment>